<dbReference type="Proteomes" id="UP000424673">
    <property type="component" value="Chromosome"/>
</dbReference>
<keyword evidence="1" id="KW-0732">Signal</keyword>
<evidence type="ECO:0000313" key="2">
    <source>
        <dbReference type="EMBL" id="QGM92805.1"/>
    </source>
</evidence>
<proteinExistence type="predicted"/>
<evidence type="ECO:0008006" key="4">
    <source>
        <dbReference type="Google" id="ProtNLM"/>
    </source>
</evidence>
<evidence type="ECO:0000256" key="1">
    <source>
        <dbReference type="SAM" id="SignalP"/>
    </source>
</evidence>
<reference evidence="3" key="1">
    <citation type="submission" date="2019-09" db="EMBL/GenBank/DDBJ databases">
        <title>Isolation and complete genome sequencing of Methylocystis species.</title>
        <authorList>
            <person name="Rumah B.L."/>
            <person name="Stead C.E."/>
            <person name="Stevens B.C."/>
            <person name="Minton N.P."/>
            <person name="Grosse-Honebrink A."/>
            <person name="Zhang Y."/>
        </authorList>
    </citation>
    <scope>NUCLEOTIDE SEQUENCE [LARGE SCALE GENOMIC DNA]</scope>
    <source>
        <strain evidence="3">BRCS1</strain>
    </source>
</reference>
<evidence type="ECO:0000313" key="3">
    <source>
        <dbReference type="Proteomes" id="UP000424673"/>
    </source>
</evidence>
<dbReference type="EMBL" id="CP044328">
    <property type="protein sequence ID" value="QGM92805.1"/>
    <property type="molecule type" value="Genomic_DNA"/>
</dbReference>
<accession>A0ABX6EFC8</accession>
<gene>
    <name evidence="2" type="ORF">F7D13_01545</name>
</gene>
<feature type="chain" id="PRO_5047230832" description="Sulfur globule protein" evidence="1">
    <location>
        <begin position="24"/>
        <end position="76"/>
    </location>
</feature>
<keyword evidence="3" id="KW-1185">Reference proteome</keyword>
<protein>
    <recommendedName>
        <fullName evidence="4">Sulfur globule protein</fullName>
    </recommendedName>
</protein>
<reference evidence="2 3" key="2">
    <citation type="journal article" date="2021" name="AMB Express">
        <title>Isolation and characterisation of Methylocystis spp. for poly-3-hydroxybutyrate production using waste methane feedstocks.</title>
        <authorList>
            <person name="Rumah B.L."/>
            <person name="Stead C.E."/>
            <person name="Claxton Stevens B.H."/>
            <person name="Minton N.P."/>
            <person name="Grosse-Honebrink A."/>
            <person name="Zhang Y."/>
        </authorList>
    </citation>
    <scope>NUCLEOTIDE SEQUENCE [LARGE SCALE GENOMIC DNA]</scope>
    <source>
        <strain evidence="2 3">BRCS1</strain>
    </source>
</reference>
<name>A0ABX6EFC8_9HYPH</name>
<dbReference type="RefSeq" id="WP_154450752.1">
    <property type="nucleotide sequence ID" value="NZ_CP044328.1"/>
</dbReference>
<organism evidence="2 3">
    <name type="scientific">Methylocystis rosea</name>
    <dbReference type="NCBI Taxonomy" id="173366"/>
    <lineage>
        <taxon>Bacteria</taxon>
        <taxon>Pseudomonadati</taxon>
        <taxon>Pseudomonadota</taxon>
        <taxon>Alphaproteobacteria</taxon>
        <taxon>Hyphomicrobiales</taxon>
        <taxon>Methylocystaceae</taxon>
        <taxon>Methylocystis</taxon>
    </lineage>
</organism>
<sequence length="76" mass="8133">MLKKLSYAALLAGALFASSPASAGGHWHGGHGGHGWHGWHGGGWHGGWHGAGWHGGWGGHGGGCWRWWYGQWHWAC</sequence>
<feature type="signal peptide" evidence="1">
    <location>
        <begin position="1"/>
        <end position="23"/>
    </location>
</feature>